<keyword evidence="1" id="KW-1133">Transmembrane helix</keyword>
<name>A0A8A7KEG1_9FIRM</name>
<dbReference type="InterPro" id="IPR011646">
    <property type="entry name" value="KAP_P-loop"/>
</dbReference>
<keyword evidence="1" id="KW-0812">Transmembrane</keyword>
<evidence type="ECO:0000313" key="4">
    <source>
        <dbReference type="Proteomes" id="UP000665020"/>
    </source>
</evidence>
<dbReference type="EMBL" id="CP046640">
    <property type="protein sequence ID" value="QTL97829.1"/>
    <property type="molecule type" value="Genomic_DNA"/>
</dbReference>
<proteinExistence type="predicted"/>
<accession>A0A8A7KEG1</accession>
<dbReference type="InterPro" id="IPR027417">
    <property type="entry name" value="P-loop_NTPase"/>
</dbReference>
<protein>
    <submittedName>
        <fullName evidence="3">NTPase KAP</fullName>
    </submittedName>
</protein>
<feature type="domain" description="KAP NTPase" evidence="2">
    <location>
        <begin position="176"/>
        <end position="438"/>
    </location>
</feature>
<evidence type="ECO:0000256" key="1">
    <source>
        <dbReference type="SAM" id="Phobius"/>
    </source>
</evidence>
<keyword evidence="1" id="KW-0472">Membrane</keyword>
<dbReference type="Pfam" id="PF07693">
    <property type="entry name" value="KAP_NTPase"/>
    <property type="match status" value="1"/>
</dbReference>
<feature type="transmembrane region" description="Helical" evidence="1">
    <location>
        <begin position="77"/>
        <end position="100"/>
    </location>
</feature>
<dbReference type="Gene3D" id="3.40.50.300">
    <property type="entry name" value="P-loop containing nucleotide triphosphate hydrolases"/>
    <property type="match status" value="1"/>
</dbReference>
<sequence length="855" mass="101140">MKLYLKNLTKNNSFLKLLKYSVTISTFLIIVDILNLPSKYLIFQNVGPIIFGASVLILVIIGLELKFYDTFKMASINILDVLSFTLMISSLIYGVIIALYNNLSMYKMIILISVICFFIIIMIIRALRLKINIEEAENYQTNILDLKEIFTGDFERKEDESILVNEKEVDYDLLERDNIINQLYSAILRSNPNGKFVISLEGEWGSGKTTIINNVKRKLEKENRNIIMIDEFDPWSYHDQKSLFYNMFDIIIRKSGLKYSTLATKNIAEEISKNIFGIPKNGRIFRSLFNYSTDINILKNKINDYLKLCGKKVVFFIDNIDRAENENVVLLFKLVGNVLDFERVTYILSFDNSQINKIFNNLNIDYQYLKKVIQMQIRVPKVNKSVLKRVFKKCLDNLLIKYGESEQNLNYYNSIIECMSRQNKDVRDFKRFINSVVSVVFNEPSYLNKRDLMIIEYIRLYNLPLYQQIYQNRVYFISHDKIQDGETYSLSFNKEQFNDNAKNYLDELLSHENNSSYIDILAEIFPYVDRYKKGQALEYDGIYYSDGLYSEITKKRRICSAKYFDLYFTNTINQFILIGELVEDFVGNLNKIKSYNNCLELFNDFLESAHPSYHKEVFERMQFYIEDLNCSACFNLAKILFEKFYDIDDTNAFFALNAQSRVAVIIWELLQNITDKQYNEFINTIDGEYGKMDVIYQILYWFKHDRERKNKKGRKEKMKELYKNMGDDIINNCIDIYDDLYYNRDNVRSLCKLYEDDPTTFKAYIKNIINEDNIFRLIYDIITLSYGQKYKYTIKKENLNLLTSENEINEVLKNVEPRTSDQKFILDVYKNYKEGNTNEWGEEGIITDELVNIEL</sequence>
<feature type="transmembrane region" description="Helical" evidence="1">
    <location>
        <begin position="106"/>
        <end position="124"/>
    </location>
</feature>
<reference evidence="3" key="1">
    <citation type="submission" date="2019-12" db="EMBL/GenBank/DDBJ databases">
        <authorList>
            <person name="zhang j."/>
            <person name="sun C.M."/>
        </authorList>
    </citation>
    <scope>NUCLEOTIDE SEQUENCE</scope>
    <source>
        <strain evidence="3">NS-1</strain>
    </source>
</reference>
<dbReference type="AlphaFoldDB" id="A0A8A7KEG1"/>
<dbReference type="RefSeq" id="WP_230869431.1">
    <property type="nucleotide sequence ID" value="NZ_CP046640.1"/>
</dbReference>
<keyword evidence="4" id="KW-1185">Reference proteome</keyword>
<dbReference type="KEGG" id="ifn:GM661_07425"/>
<feature type="transmembrane region" description="Helical" evidence="1">
    <location>
        <begin position="42"/>
        <end position="65"/>
    </location>
</feature>
<dbReference type="Proteomes" id="UP000665020">
    <property type="component" value="Chromosome"/>
</dbReference>
<dbReference type="SUPFAM" id="SSF52540">
    <property type="entry name" value="P-loop containing nucleoside triphosphate hydrolases"/>
    <property type="match status" value="1"/>
</dbReference>
<evidence type="ECO:0000259" key="2">
    <source>
        <dbReference type="Pfam" id="PF07693"/>
    </source>
</evidence>
<evidence type="ECO:0000313" key="3">
    <source>
        <dbReference type="EMBL" id="QTL97829.1"/>
    </source>
</evidence>
<organism evidence="3 4">
    <name type="scientific">Iocasia fonsfrigidae</name>
    <dbReference type="NCBI Taxonomy" id="2682810"/>
    <lineage>
        <taxon>Bacteria</taxon>
        <taxon>Bacillati</taxon>
        <taxon>Bacillota</taxon>
        <taxon>Clostridia</taxon>
        <taxon>Halanaerobiales</taxon>
        <taxon>Halanaerobiaceae</taxon>
        <taxon>Iocasia</taxon>
    </lineage>
</organism>
<gene>
    <name evidence="3" type="ORF">GM661_07425</name>
</gene>